<dbReference type="Gene3D" id="3.40.50.980">
    <property type="match status" value="2"/>
</dbReference>
<dbReference type="SUPFAM" id="SSF53335">
    <property type="entry name" value="S-adenosyl-L-methionine-dependent methyltransferases"/>
    <property type="match status" value="1"/>
</dbReference>
<comment type="similarity">
    <text evidence="4">Belongs to the NRP synthetase family.</text>
</comment>
<keyword evidence="2" id="KW-0597">Phosphoprotein</keyword>
<dbReference type="PANTHER" id="PTHR45527:SF1">
    <property type="entry name" value="FATTY ACID SYNTHASE"/>
    <property type="match status" value="1"/>
</dbReference>
<dbReference type="Pfam" id="PF00501">
    <property type="entry name" value="AMP-binding"/>
    <property type="match status" value="6"/>
</dbReference>
<dbReference type="Gene3D" id="3.30.300.30">
    <property type="match status" value="7"/>
</dbReference>
<proteinExistence type="inferred from homology"/>
<dbReference type="PROSITE" id="PS50075">
    <property type="entry name" value="CARRIER"/>
    <property type="match status" value="6"/>
</dbReference>
<dbReference type="RefSeq" id="XP_045965234.1">
    <property type="nucleotide sequence ID" value="XM_046101635.1"/>
</dbReference>
<dbReference type="InterPro" id="IPR023213">
    <property type="entry name" value="CAT-like_dom_sf"/>
</dbReference>
<dbReference type="PANTHER" id="PTHR45527">
    <property type="entry name" value="NONRIBOSOMAL PEPTIDE SYNTHETASE"/>
    <property type="match status" value="1"/>
</dbReference>
<dbReference type="PROSITE" id="PS00012">
    <property type="entry name" value="PHOSPHOPANTETHEINE"/>
    <property type="match status" value="4"/>
</dbReference>
<feature type="domain" description="Carrier" evidence="5">
    <location>
        <begin position="3814"/>
        <end position="3890"/>
    </location>
</feature>
<dbReference type="InterPro" id="IPR036736">
    <property type="entry name" value="ACP-like_sf"/>
</dbReference>
<dbReference type="InterPro" id="IPR045851">
    <property type="entry name" value="AMP-bd_C_sf"/>
</dbReference>
<dbReference type="Gene3D" id="1.10.1200.10">
    <property type="entry name" value="ACP-like"/>
    <property type="match status" value="6"/>
</dbReference>
<dbReference type="EMBL" id="JAGPXC010000001">
    <property type="protein sequence ID" value="KAH6661103.1"/>
    <property type="molecule type" value="Genomic_DNA"/>
</dbReference>
<evidence type="ECO:0000259" key="5">
    <source>
        <dbReference type="PROSITE" id="PS50075"/>
    </source>
</evidence>
<dbReference type="GO" id="GO:0005737">
    <property type="term" value="C:cytoplasm"/>
    <property type="evidence" value="ECO:0007669"/>
    <property type="project" value="TreeGrafter"/>
</dbReference>
<dbReference type="NCBIfam" id="NF003417">
    <property type="entry name" value="PRK04813.1"/>
    <property type="match status" value="7"/>
</dbReference>
<dbReference type="NCBIfam" id="TIGR01733">
    <property type="entry name" value="AA-adenyl-dom"/>
    <property type="match status" value="6"/>
</dbReference>
<dbReference type="Gene3D" id="3.30.559.30">
    <property type="entry name" value="Nonribosomal peptide synthetase, condensation domain"/>
    <property type="match status" value="6"/>
</dbReference>
<dbReference type="Gene3D" id="3.40.50.150">
    <property type="entry name" value="Vaccinia Virus protein VP39"/>
    <property type="match status" value="1"/>
</dbReference>
<dbReference type="SMART" id="SM00823">
    <property type="entry name" value="PKS_PP"/>
    <property type="match status" value="6"/>
</dbReference>
<dbReference type="CDD" id="cd19542">
    <property type="entry name" value="CT_NRPS-like"/>
    <property type="match status" value="1"/>
</dbReference>
<dbReference type="Pfam" id="PF00668">
    <property type="entry name" value="Condensation"/>
    <property type="match status" value="6"/>
</dbReference>
<feature type="domain" description="Carrier" evidence="5">
    <location>
        <begin position="5311"/>
        <end position="5387"/>
    </location>
</feature>
<feature type="domain" description="Carrier" evidence="5">
    <location>
        <begin position="1650"/>
        <end position="1726"/>
    </location>
</feature>
<dbReference type="InterPro" id="IPR020806">
    <property type="entry name" value="PKS_PP-bd"/>
</dbReference>
<dbReference type="InterPro" id="IPR010071">
    <property type="entry name" value="AA_adenyl_dom"/>
</dbReference>
<dbReference type="OrthoDB" id="416786at2759"/>
<evidence type="ECO:0000313" key="6">
    <source>
        <dbReference type="EMBL" id="KAH6661103.1"/>
    </source>
</evidence>
<dbReference type="Pfam" id="PF00550">
    <property type="entry name" value="PP-binding"/>
    <property type="match status" value="6"/>
</dbReference>
<keyword evidence="7" id="KW-1185">Reference proteome</keyword>
<dbReference type="GO" id="GO:0031177">
    <property type="term" value="F:phosphopantetheine binding"/>
    <property type="evidence" value="ECO:0007669"/>
    <property type="project" value="InterPro"/>
</dbReference>
<dbReference type="CDD" id="cd05918">
    <property type="entry name" value="A_NRPS_SidN3_like"/>
    <property type="match status" value="5"/>
</dbReference>
<sequence length="6938" mass="768479">MDMKTDRTIGKTSFLDEDQVEAIWSLNGLLPDMVDDCMHAIIASQGTRHPEKIAVDAWDGLLTYRELEQLSNRLAYQLVRFGVRPGAVVPLCFEKSMWTVVAMIGVLKAGGAFALLDINQPEARLREVIEQCQAKVVCASIGSRALCSRAQAPVLVVELVLQQELHEEKATVLPEPNPTWPMYVCFTSGSTGRPKGIVITHSAFCSARKHQADAFHFCAEARVFDFASYSFDVAVYNTMMTLSVGACLCIPSEEQRKGNLNQSLRDMAATMVALTPSTSRLLEPENLPDLHTLILSGEAVSPGDLERLKRGNFRVLNAYGPAECTPMSTLNADAITPEISTNIGRGIGALTWVVDPNDHTKLVPRGTTGELLLEGPVLAQGYLGEPEKTATAFINDPAWLIQGALNRPGRRGRLYKTGDLVCYNADGSLSFVGRKDAQVKIHGQRLELGEVEHHVRQSISFVDQVVAEVIELGGQKERPMLAVFLTGQGGLCDPKRVTDDMELVSVHKSIETALSQSLLPYMIPSLYLRISIMPLSVTGKIDRARLREMGSILSAQRLVELRGSANGQSHQLQTDIEIVLRGLWADVLHVKADSISIDDDFILLGGDSIAAMKLVGAARKVGIAISVADVFRSPTLRVQAQIQAGIALPNEETTTPFCLIAGDLGPQRLRKDLAMLCNLKDPSFIEDAYPCTPLQEGMFSLATKRTGDYVLQAVLDICDSVQPELFKTAWEEIYWSAAIFRTRIAQHSQFGLIQVVCRDDVHWSQASELDDYLEKDKAASMGLGDSLLRFALIGNTIKPRWFVLTMHHALYDGWSLQLVTNLVKKSIQGKLVRGAIDKKLGFGVFVQHVVEKDDRDIEAYWQSYLANNEFATFPSLPVALREPMANASLEMRLPSKAQAGVTLSTMIRGALAVLLSHYTGSTDVVFGATVSGRNAPVTGIEDILGPTIATVPIRVQMRKEQTTSDYLKGLQQGATDMIAYEQIGLQRLAKMSEEGRNACEFQTLLVVQPQEDELESDDVLGKWQTSSTKQEFITYAITLECFISSDSILARVNFDKRVVDEWRMGKMLQQLSVILEQLANAPPDLKVGNIQAFTAEDRSVVQEWNKTDPDVTERCIHDIIGEHAQAEPDAPAIDAWDGKLTRRDLDELSTQLSHQLTAVGVGPEVIVPLCFEKSMFTVVAILGVLKAGGAFVLLDPGLPDSRLRQLCSQVNANVAVTSPSCQSRLSDFISLTLVVSWQLFKSSEYPKAVLDSISLDPSHAAYIIFTSGSTGVPKGVVVEHRSYCSAVISHRDLNMDANMRTLQFGSYNFAGSLVEMLMTLIHGGCLCILSEEERGSELARAIRRLDANWTFLTSTVLANLNPDDVPCLKTICVGGEPIRSYQIEQWASRVHLRQTYGSAELSGVVGSARLSRSSVPADVGKAVSGRIWLVNPDNIDQLAPLGVPGEIILEGPVVGREYIGQPQKTAAAFVGMPTWRASFGPRKPASRFYKTGDLAMYKSDGSVQLLGRKDTQVKLRGQRIEVGEVEHQARLATPEVKEVAVELITIPGTIKGPELVGFLVLRERQRHAEPSNRKFEGYSKSVSTALRCVQARLESVLPHYMVPSLLVPIPELPLTASRKTDRKRLREMGSALSADQLNGLRTLAAGEKRQPRTVAERHLLDRWAKVLDINASSIGIDDSFFRLGGDSIAAMKLTGLARKSGLALAVADIFRHPTLLAQAQLLTSVTYSADEAVLPFSLIGEDQKVHALRDEVAALCDVDGSFIEDAYPCLPLQEGLLSLSAKNTGDYVLQSVLALSEDVNLETFQAAWGAAVKSIAILRTRIVQHSRLGLLQVICDDKIRWNHAQELTNYLEQDKLEPMELGHQLSRYGLVGDSQTRSRYFVWTVHHALFDGWSLPLILDVVHTAYSANEMVKPIGFNSFVKYVVGLSEADAREYWQLYLADAECAPFPALPPSVEEPAADATLELEFTSDLKTETITSSILLRGALAILIHQYTGASDILFGATVAGRNAPIVGVDEIIGPTIATVPIRVQVEEGQSVMDYLKMVQRDAVEMIAYEQTGLQRITKIGDNGRDACGFQTLLVVHPAEEKSRQDSTLGTWQPTSDNNKGFVTYALTLECFLRSEGFKVRASYDTKVISSWKMQHLLQHLGILVDRLANSEPSRLINDVCAVTEKDVAIILELNKPMADLADSCIHSLITGQAQKRPAASAVQAWDGALTYQELEELSERLACYFMTFGVGPEVIVPLCFEKSMWTVVAMLGVLKAGGAFVLLDPGLPHSRVEKLCRLVKATIGVTSSICKTRLSDFTPDTIVVDWKLLRAISACEFPQRSDSGPANAAYVIFTSGSTGEPKGVVIEHRSYCSAALGHGLRMNMGTNTRALQFGSYNFAGAIMEILMTLIYGGCVCVLSEEQRGTQLIHTIRELNANWAFLTSTVLANISPQDVPSLRTICVGGEPIRAAQIKEWASQVHLRQTYGSAETSAVVSSALLDISSVTGDVGKATTGRYWIVDPADPDKLVPIGAPGEVLIEGPTIGREYIGDAVRSSKAFISPPAWRAAFGPHHPASRFYRTGDLAAYKQYGAIELLGRKDTQIKLRGQRIETGEIEYHAKLATPAVKEAAVELAHIQDNRSKGPELVGFLVMGTHQGNANYRSPKDGQFDEWTRTIIQRTQARLEKALPHYMVPSVLVPIPQLPLTVSGKTDRRRLREMGSALTLQELASLRSAMRGERRYPRTEAEHRLQALWSQVLQVEAGNISVDDSFFRLGGDSIAAMKLVVSARMVGVTLAVADIFRHPILATQAQIEITTAKELSSEPIGPFSLLGDGMTSNGICNDLAVLCNLDASLIEDAYPCTPLQEGLLSLTGKRKGDYTMQAVLEISKDVELASLQAAWEDVVASTPILRSRIVHHKELALLQVVCKGNIEWRRAENLENYLRTDKLVSMGLGNCLSRFTLVDEGPKRPRFLVWTLHHVLYDGWSFPLLLELASNAYWGKTMAKRTEFRAFVKQTLHVRHARDDAETYWRAYLAQGDFVPFPTLQAIGQEPKADETLECSLPLTTKTEVTVSTLIRGAMAILISQYTGSKDVVFGATVSGRNAAVIGIEEIIGPTLATVPVRIRVQDDFTVSEFFDKIQQQATEMIAYEQTGLHRIAKMGESCRDACGFQTLLVVQPEERPQSDDVLGVWKTSPDQEGFNTYAVVLECILSTDEVRLKVGFDSSIISKWQLQNMIRQISSILSQVADAPPDRTLRDINILTAEDETTIWGWNKSVPESIESCVHDLISKRENVYPDLPAVSAWDGELSYRELEELSSRLAYRLADLGVGFEAGGVDTIIPICLEKSKWVVVAILAVLKSGCAFLLIDPTQAADRTDRIMEFGSKVILTSTQKAYLVARPGYTLISVDTDIRSSLPNTYGKIQFHVSPSSAAYMMFTSGSTGNPKGILIEHRAAATSCISHGSAAGFNKSTRTLQFSSYAFDACIVEILTTLLFGGCVCIPSSSDLLTDIGKAISNQRVNTAILTPSVVRLLEPVSIQSLKTVVLCGETPTDADLKQLAAVPAVFNGYGPAECAVCCSVGRIDFQEARSYIGRAVGSVSWLVAPEDHNRLVPIGAIGELLIEGATLARGYHHRPGETAAAFIRDPAWLLRGTQSHSGRHARLYKTGDLVRYNENGTLNYHGRKDTQVKIRGQRLELGEVEHHVRECLGSRGQIVADMVKLKGGNENLILAAFITGHVDGESSKEVTIQRLSQVSEGIELVRVPTVVETALSQRLPLYMIPAVYFRFASFPLSASGKIDRKRLREIGAFLSVKDVADIYTMADGEKRQPQTEDEHLLRAIWAQVLNLDVGDIGIDDNFIRLGGDSITAMITVGEARRLGFEIGVADALHQPDLHHLASKARHLSEKSLKNIPRSHSQGSVEQSYAQGRLWFLEQLYPGSTQYLMPFAIRLRGQLQIDSLNTALQALENRHETLRTIFTSQNGVDLQVVRSFQPMDLRMVDIPLGDEISMLQALQREQNTPFDLKTETGWRVLVYRLRDEEYVLSIVMHHIISDGWSVNVLQKELAKFYSAAIRGQDPLSKVNALPIQYRDYALWQRTQYQMDEHQRQLEYWTIQLENSQPAELLGDRPRPPVLSGKAEIQEMMVQGSLYSELQRFCKQRGLTPFVVLLAAFRATHYRLTGSKDATIGTANANRDRWQLTDMIGFFVNLQCIRIKIEEESFEKLVRQVQATTKASLENQDVPFEKIVSSLRNTRDISRQPLVQIVFTLHSQSDLGQFTLEGIETEHMDPPPSARFDLEFHFTQEDDRLRGEVAFSTDLYHSKTISSMMSLFRTVLEQGLKEPETALETLSLMTHDDYSMLKDFGLLHIHQTDYPRESSVVDIFRQQAAAFPDRVAVKDAKTQLTYAQLDQKSDELCWWLSAQSFANEKLVGVYAGRSCQTIIGFLGILKANLAYVPLDVRSPAGRVETILSSIEGLKLVLLGPNIQPPPMQLDNVEFVSIQEVLQQLRIKSKDHNELTSTLPSATSLAYVMFTSGSTGKPKGVLIEHRSITRLTKQNDIVKHFPTAGIMAHMGNIAFDITTWEIFTTLLNGETLVCIDNTTVLNNNDLADIFTKEKVQGAIFTPALFKQCLLETPAIVAQLDLLLVGGDRVDAQDLFAARAIMKGQIINAYGPTENTVISTFYCLPDDEKCVNGVPIGQAISNSGAYVVDSQLRLVPMGVIGELIVTGDGLARGYTSSQQDLGRFVPIMIDGRRVKAYRTGDYVRYRPVDGQMEYFGRIDAQVKVRGYRIELGEIEGVLRSHSSVTDAVVVSRQHNEQATQLVAFVSIVEDGKEPDRLMELDNEDELQHVELWENLFDSDKYTTVDEVRLETIGRDFTAWTSMYDGSVIDKAEMNEWLDDTIISILNGRDPGNVLELGTGTGMVLFNLMGGLQSYVGLEPTAKAIDFVNKISRSIPALADKVYMQKGTAADIGQLERLNSPNLVVINSVVQYFPSQNYLFKVVEDIVRLEGVETIFFGDVRSYALYDEFRVTKALRLLGKTASKGEIQRQMDEAERVEQELLVDPAFFTDLPSQFPKIVEHVEILPKKMEANNELSCYRYGAVLHMKDNRHPQQIYKIDGDEWVDFMESNLDVPSLLLLLQQCSPRSSIVAVANIPHKKTILERYVVNALANGTEHVDREWFPSVAEEAQRRHSLSAVDLEELARLAGWRVEISWARQRSQHGGLDAVFHHYQSIFKGSRVLFDFPTDNSDGRSRSLSSRPLRQRLTQKIQSQLQDRLRDQLPSYMIPQKITVLEKIPVTENGKVNRQALAESVPKFVLPRKTKQQPASYMERQLQRIWGQVLYIDPATIGLDDSFFQLGGDSIMAMKAVAEARKVGIELAVADIFKYPTLATQALSRTIMTNGHTDIIQPFALLESNQECEDICKELALLCNTGASSIEDAYPCTPLQEGLISLTAKRYGEYVMKAVLQISEHVDIACYKAAWEEVVASTPILRTKIVQHEKFGLTQVVCRECLKWTENQDLEEHLESDSLEPMELGNDLSHFAIVSKEDASTPRWLVWTIHHALYDGWSLPRIINLVDDVYRGKRTTSKPAGFNTFVKHVLQIRDINAEAYWRSYLTNVEFNQFPALPTSVQEPMVNAVFETRLASNIRSEVTMSTMIRGALAILIAQYVNSVDATFGTVVSGRNASVTDIETILGPTIATIPVRVQVQRKQTVLDYLRTIQKQATEVIEFEQTGLQRIANVDENARRVCGFQTLLVIQPQEDEQPEEARLGTWRSSNIQQGLNSTYAFVLECSLGAGEVRVKASFDSRIISTSQVENLTQQLGLVLEQFADIKPDQLVEDINTLTTTDEAKIWEWNKTVPEAVESCLHDLISKQAELRPDALAVNAWDGDLTYQELESFSTKLAWYLVDLGVGPGTIVPLCFEKSLWIVVAILAVSKTGGAFLLIDPVQAVDRRNRMIEETSARIVLSSARNQELMDRADCRNICVSSDMVSALPQPTDKTVHDIRGSSQSRVSPESAAYVMFTSGSTGQPKGVLVDHRAVSTSCFYQGQRIGFNTETRTLQFSSYTFDACIMEIATTLLFGGCICIPSDTDRLAAMEESIDRMGVNLCFLTPTVARLLRPDRVPSLTTIILGGEKVSNDDFCRWVPSSTAFNGYGPTECTIFSSIGDASTHQKEALCIGRAVASVSWIVSPEDHNRLVPVGAVGELLVEGVTLAQGYINRPLETATAFIENPTWLLRGAHDQCNRSGRLYKTGDLVRYSENGTLIFLGRKDTQVKIRGQRVELSEVEYQVQECTSFLGPVVAEVTELEAEQNRPVLSVFLQTEDGIESERGISSSIRLASNTNEDIELVGLSPEVQAALSQRLPAYMIPMLYFRLSKLPLTASGKVDRRKLREVASALSPQKLAELQAVAKRDKRPPRTQTEQTLQHLWAQILDISVEIIGIDDSFHGLGGDSITAMKLVVAGRKAGIMLAVMDVLKHGTLAALAAYQDQKVPETRSNFSVKPFSLLDHAAKDQIIHSSRPLMVPEEVVDMYPATDFQNDVIKLSMQWPRQSLNYIFIDFGLDLDLDRLRDSCLGIVERFSLLRSVFSHFQGTYFQVTLKQIPLQFSVIDVTEDLASASHSICLADTEIGFQLNRAPTLFMLVRNMSQGSRLVVRLSHTQYDGFCLPVLITSLLDSYQGNVLRPVTDFSEFVWRKHSQRAISSAYWQRLLRGSVMTQISEILVPEANREARQASVPEKIILEDLISIPQLPDGVTLASVVSSAWAVVLSEMTGQKDVVYGSLVSGRDVSMPGVEDIVGPCVNIVPVRAQVSPKKFPHELFLSIQDQNLAAQEHSFRLEDILEHNTNWSAGSEFSSVVQHQNIDENPEFHLSGSSIRLGWFDNPYHLPPRLAIMTYAIEGRVKVRLLANSHIASVAIAETLLSSLCRTIINLITNQHKPLSSCRLDLRLS</sequence>
<dbReference type="CDD" id="cd19531">
    <property type="entry name" value="LCL_NRPS-like"/>
    <property type="match status" value="1"/>
</dbReference>
<feature type="domain" description="Carrier" evidence="5">
    <location>
        <begin position="2728"/>
        <end position="2804"/>
    </location>
</feature>
<dbReference type="FunFam" id="3.30.300.30:FF:000015">
    <property type="entry name" value="Nonribosomal peptide synthase SidD"/>
    <property type="match status" value="5"/>
</dbReference>
<dbReference type="GO" id="GO:0016874">
    <property type="term" value="F:ligase activity"/>
    <property type="evidence" value="ECO:0007669"/>
    <property type="project" value="UniProtKB-KW"/>
</dbReference>
<reference evidence="6" key="1">
    <citation type="journal article" date="2021" name="Nat. Commun.">
        <title>Genetic determinants of endophytism in the Arabidopsis root mycobiome.</title>
        <authorList>
            <person name="Mesny F."/>
            <person name="Miyauchi S."/>
            <person name="Thiergart T."/>
            <person name="Pickel B."/>
            <person name="Atanasova L."/>
            <person name="Karlsson M."/>
            <person name="Huettel B."/>
            <person name="Barry K.W."/>
            <person name="Haridas S."/>
            <person name="Chen C."/>
            <person name="Bauer D."/>
            <person name="Andreopoulos W."/>
            <person name="Pangilinan J."/>
            <person name="LaButti K."/>
            <person name="Riley R."/>
            <person name="Lipzen A."/>
            <person name="Clum A."/>
            <person name="Drula E."/>
            <person name="Henrissat B."/>
            <person name="Kohler A."/>
            <person name="Grigoriev I.V."/>
            <person name="Martin F.M."/>
            <person name="Hacquard S."/>
        </authorList>
    </citation>
    <scope>NUCLEOTIDE SEQUENCE</scope>
    <source>
        <strain evidence="6">MPI-SDFR-AT-0073</strain>
    </source>
</reference>
<dbReference type="InterPro" id="IPR009081">
    <property type="entry name" value="PP-bd_ACP"/>
</dbReference>
<dbReference type="InterPro" id="IPR029063">
    <property type="entry name" value="SAM-dependent_MTases_sf"/>
</dbReference>
<dbReference type="PROSITE" id="PS00455">
    <property type="entry name" value="AMP_BINDING"/>
    <property type="match status" value="6"/>
</dbReference>
<dbReference type="InterPro" id="IPR000873">
    <property type="entry name" value="AMP-dep_synth/lig_dom"/>
</dbReference>
<dbReference type="CDD" id="cd05930">
    <property type="entry name" value="A_NRPS"/>
    <property type="match status" value="1"/>
</dbReference>
<dbReference type="CDD" id="cd19545">
    <property type="entry name" value="FUM14_C_NRPS-like"/>
    <property type="match status" value="4"/>
</dbReference>
<name>A0A9P8UZN2_9PEZI</name>
<dbReference type="InterPro" id="IPR001242">
    <property type="entry name" value="Condensation_dom"/>
</dbReference>
<accession>A0A9P8UZN2</accession>
<comment type="caution">
    <text evidence="6">The sequence shown here is derived from an EMBL/GenBank/DDBJ whole genome shotgun (WGS) entry which is preliminary data.</text>
</comment>
<dbReference type="FunFam" id="3.40.50.12780:FF:000014">
    <property type="entry name" value="Nonribosomal peptide synthetase 1"/>
    <property type="match status" value="4"/>
</dbReference>
<organism evidence="6 7">
    <name type="scientific">Truncatella angustata</name>
    <dbReference type="NCBI Taxonomy" id="152316"/>
    <lineage>
        <taxon>Eukaryota</taxon>
        <taxon>Fungi</taxon>
        <taxon>Dikarya</taxon>
        <taxon>Ascomycota</taxon>
        <taxon>Pezizomycotina</taxon>
        <taxon>Sordariomycetes</taxon>
        <taxon>Xylariomycetidae</taxon>
        <taxon>Amphisphaeriales</taxon>
        <taxon>Sporocadaceae</taxon>
        <taxon>Truncatella</taxon>
    </lineage>
</organism>
<dbReference type="InterPro" id="IPR006162">
    <property type="entry name" value="Ppantetheine_attach_site"/>
</dbReference>
<evidence type="ECO:0000256" key="3">
    <source>
        <dbReference type="ARBA" id="ARBA00022598"/>
    </source>
</evidence>
<evidence type="ECO:0000256" key="1">
    <source>
        <dbReference type="ARBA" id="ARBA00022450"/>
    </source>
</evidence>
<gene>
    <name evidence="6" type="ORF">BKA67DRAFT_550180</name>
</gene>
<dbReference type="GO" id="GO:0044550">
    <property type="term" value="P:secondary metabolite biosynthetic process"/>
    <property type="evidence" value="ECO:0007669"/>
    <property type="project" value="TreeGrafter"/>
</dbReference>
<dbReference type="Gene3D" id="3.40.50.12780">
    <property type="entry name" value="N-terminal domain of ligase-like"/>
    <property type="match status" value="5"/>
</dbReference>
<dbReference type="SUPFAM" id="SSF52777">
    <property type="entry name" value="CoA-dependent acyltransferases"/>
    <property type="match status" value="12"/>
</dbReference>
<dbReference type="FunFam" id="3.30.559.30:FF:000003">
    <property type="entry name" value="Nonribosomal peptide synthase SidD"/>
    <property type="match status" value="4"/>
</dbReference>
<protein>
    <recommendedName>
        <fullName evidence="5">Carrier domain-containing protein</fullName>
    </recommendedName>
</protein>
<evidence type="ECO:0000313" key="7">
    <source>
        <dbReference type="Proteomes" id="UP000758603"/>
    </source>
</evidence>
<dbReference type="GO" id="GO:0043041">
    <property type="term" value="P:amino acid activation for nonribosomal peptide biosynthetic process"/>
    <property type="evidence" value="ECO:0007669"/>
    <property type="project" value="TreeGrafter"/>
</dbReference>
<dbReference type="GeneID" id="70130527"/>
<dbReference type="SMART" id="SM01294">
    <property type="entry name" value="PKS_PP_betabranch"/>
    <property type="match status" value="1"/>
</dbReference>
<dbReference type="Gene3D" id="3.30.559.10">
    <property type="entry name" value="Chloramphenicol acetyltransferase-like domain"/>
    <property type="match status" value="6"/>
</dbReference>
<dbReference type="SUPFAM" id="SSF56801">
    <property type="entry name" value="Acetyl-CoA synthetase-like"/>
    <property type="match status" value="6"/>
</dbReference>
<dbReference type="InterPro" id="IPR042099">
    <property type="entry name" value="ANL_N_sf"/>
</dbReference>
<feature type="domain" description="Carrier" evidence="5">
    <location>
        <begin position="571"/>
        <end position="647"/>
    </location>
</feature>
<feature type="domain" description="Carrier" evidence="5">
    <location>
        <begin position="6405"/>
        <end position="6481"/>
    </location>
</feature>
<evidence type="ECO:0000256" key="4">
    <source>
        <dbReference type="ARBA" id="ARBA00029454"/>
    </source>
</evidence>
<keyword evidence="3" id="KW-0436">Ligase</keyword>
<keyword evidence="1" id="KW-0596">Phosphopantetheine</keyword>
<dbReference type="FunFam" id="1.10.1200.10:FF:000005">
    <property type="entry name" value="Nonribosomal peptide synthetase 1"/>
    <property type="match status" value="4"/>
</dbReference>
<dbReference type="Proteomes" id="UP000758603">
    <property type="component" value="Unassembled WGS sequence"/>
</dbReference>
<dbReference type="InterPro" id="IPR020845">
    <property type="entry name" value="AMP-binding_CS"/>
</dbReference>
<dbReference type="SUPFAM" id="SSF47336">
    <property type="entry name" value="ACP-like"/>
    <property type="match status" value="6"/>
</dbReference>
<dbReference type="Gene3D" id="2.30.38.10">
    <property type="entry name" value="Luciferase, Domain 3"/>
    <property type="match status" value="1"/>
</dbReference>
<evidence type="ECO:0000256" key="2">
    <source>
        <dbReference type="ARBA" id="ARBA00022553"/>
    </source>
</evidence>